<dbReference type="OrthoDB" id="9797415at2"/>
<proteinExistence type="predicted"/>
<dbReference type="RefSeq" id="WP_093366343.1">
    <property type="nucleotide sequence ID" value="NZ_FNCW01000004.1"/>
</dbReference>
<dbReference type="PANTHER" id="PTHR43611">
    <property type="entry name" value="ALPHA-D-GLUCOSE 1-PHOSPHATE PHOSPHATASE"/>
    <property type="match status" value="1"/>
</dbReference>
<dbReference type="Gene3D" id="3.40.50.1000">
    <property type="entry name" value="HAD superfamily/HAD-like"/>
    <property type="match status" value="1"/>
</dbReference>
<dbReference type="InterPro" id="IPR036412">
    <property type="entry name" value="HAD-like_sf"/>
</dbReference>
<dbReference type="InterPro" id="IPR023198">
    <property type="entry name" value="PGP-like_dom2"/>
</dbReference>
<keyword evidence="1" id="KW-0378">Hydrolase</keyword>
<dbReference type="NCBIfam" id="TIGR01509">
    <property type="entry name" value="HAD-SF-IA-v3"/>
    <property type="match status" value="1"/>
</dbReference>
<dbReference type="PRINTS" id="PR00413">
    <property type="entry name" value="HADHALOGNASE"/>
</dbReference>
<keyword evidence="2" id="KW-1185">Reference proteome</keyword>
<dbReference type="AlphaFoldDB" id="A0A1G7VQY0"/>
<dbReference type="SUPFAM" id="SSF56784">
    <property type="entry name" value="HAD-like"/>
    <property type="match status" value="1"/>
</dbReference>
<dbReference type="STRING" id="470826.SAMN04488027_10480"/>
<name>A0A1G7VQY0_9FLAO</name>
<dbReference type="PANTHER" id="PTHR43611:SF3">
    <property type="entry name" value="FLAVIN MONONUCLEOTIDE HYDROLASE 1, CHLOROPLATIC"/>
    <property type="match status" value="1"/>
</dbReference>
<dbReference type="Pfam" id="PF00702">
    <property type="entry name" value="Hydrolase"/>
    <property type="match status" value="1"/>
</dbReference>
<organism evidence="1 2">
    <name type="scientific">Psychroflexus sediminis</name>
    <dbReference type="NCBI Taxonomy" id="470826"/>
    <lineage>
        <taxon>Bacteria</taxon>
        <taxon>Pseudomonadati</taxon>
        <taxon>Bacteroidota</taxon>
        <taxon>Flavobacteriia</taxon>
        <taxon>Flavobacteriales</taxon>
        <taxon>Flavobacteriaceae</taxon>
        <taxon>Psychroflexus</taxon>
    </lineage>
</organism>
<protein>
    <submittedName>
        <fullName evidence="1">Putative hydrolase of the HAD superfamily</fullName>
    </submittedName>
</protein>
<dbReference type="SFLD" id="SFLDS00003">
    <property type="entry name" value="Haloacid_Dehalogenase"/>
    <property type="match status" value="1"/>
</dbReference>
<dbReference type="InterPro" id="IPR023214">
    <property type="entry name" value="HAD_sf"/>
</dbReference>
<evidence type="ECO:0000313" key="1">
    <source>
        <dbReference type="EMBL" id="SDG62222.1"/>
    </source>
</evidence>
<accession>A0A1G7VQY0</accession>
<dbReference type="InterPro" id="IPR006439">
    <property type="entry name" value="HAD-SF_hydro_IA"/>
</dbReference>
<dbReference type="Gene3D" id="1.10.150.240">
    <property type="entry name" value="Putative phosphatase, domain 2"/>
    <property type="match status" value="1"/>
</dbReference>
<evidence type="ECO:0000313" key="2">
    <source>
        <dbReference type="Proteomes" id="UP000199296"/>
    </source>
</evidence>
<sequence>MIKTIIFDFGDVFLTLDKSATTKHLKKQGISELDSETLKINESYEKGLISSNEFIQHYTEKFDGLSDEKFKKAWNSILIDFPLERLDFLKKLKTNKAYKIILLSNTNELHIDWVKEHVSVFEEFKSCFDRFYLSHEINFRKPDKSIFEFVLKKNDLKPEETLFIDDTLEHILTAQQLGIHTWHLKAGQEEVSQLFSKKTDLF</sequence>
<reference evidence="1 2" key="1">
    <citation type="submission" date="2016-10" db="EMBL/GenBank/DDBJ databases">
        <authorList>
            <person name="de Groot N.N."/>
        </authorList>
    </citation>
    <scope>NUCLEOTIDE SEQUENCE [LARGE SCALE GENOMIC DNA]</scope>
    <source>
        <strain evidence="1 2">DSM 19803</strain>
    </source>
</reference>
<dbReference type="Proteomes" id="UP000199296">
    <property type="component" value="Unassembled WGS sequence"/>
</dbReference>
<gene>
    <name evidence="1" type="ORF">SAMN04488027_10480</name>
</gene>
<dbReference type="EMBL" id="FNCW01000004">
    <property type="protein sequence ID" value="SDG62222.1"/>
    <property type="molecule type" value="Genomic_DNA"/>
</dbReference>
<dbReference type="GO" id="GO:0016787">
    <property type="term" value="F:hydrolase activity"/>
    <property type="evidence" value="ECO:0007669"/>
    <property type="project" value="UniProtKB-KW"/>
</dbReference>
<dbReference type="SFLD" id="SFLDG01129">
    <property type="entry name" value="C1.5:_HAD__Beta-PGM__Phosphata"/>
    <property type="match status" value="1"/>
</dbReference>
<dbReference type="CDD" id="cd02603">
    <property type="entry name" value="HAD_sEH-N_like"/>
    <property type="match status" value="1"/>
</dbReference>